<dbReference type="AlphaFoldDB" id="A0A8X6W5L6"/>
<proteinExistence type="predicted"/>
<dbReference type="EMBL" id="BMAU01021383">
    <property type="protein sequence ID" value="GFY28296.1"/>
    <property type="molecule type" value="Genomic_DNA"/>
</dbReference>
<dbReference type="Gene3D" id="4.10.60.10">
    <property type="entry name" value="Zinc finger, CCHC-type"/>
    <property type="match status" value="1"/>
</dbReference>
<accession>A0A8X6W5L6</accession>
<evidence type="ECO:0000313" key="4">
    <source>
        <dbReference type="Proteomes" id="UP000887159"/>
    </source>
</evidence>
<feature type="domain" description="CCHC-type" evidence="2">
    <location>
        <begin position="183"/>
        <end position="198"/>
    </location>
</feature>
<name>A0A8X6W5L6_TRICX</name>
<feature type="compositionally biased region" description="Basic and acidic residues" evidence="1">
    <location>
        <begin position="228"/>
        <end position="237"/>
    </location>
</feature>
<dbReference type="InterPro" id="IPR036875">
    <property type="entry name" value="Znf_CCHC_sf"/>
</dbReference>
<keyword evidence="4" id="KW-1185">Reference proteome</keyword>
<protein>
    <recommendedName>
        <fullName evidence="2">CCHC-type domain-containing protein</fullName>
    </recommendedName>
</protein>
<dbReference type="SMART" id="SM00343">
    <property type="entry name" value="ZnF_C2HC"/>
    <property type="match status" value="3"/>
</dbReference>
<sequence length="312" mass="35988">MSPLQLCDALDSYNRNQKRERKTAQGNDKRRKQKEPKKKAAEPPPEETDNDKCRHHKEIQKRIKMTNGRLSFLEHCIKSEKEFPDLTDDDALIGYQKEHDELSSLKEHKLGGPAHQIENKIPAPHFYGRARSGNPDSPDIFQLKKCCYLVVQVDTFNRRPRVSQCYNCNLFNHSSKNCYMRTRCLKCGESHRTSDCPIREKIANPVCINCNKTGHMANWSQCEEFPKRKPKKGETVRNRNTITETNKPPNRSHQISPSQPSSRALQIKIIFPELRPPPKKPLQLMKKTMKISLGLKTRSANYEDSSSTTSFS</sequence>
<dbReference type="GO" id="GO:0003676">
    <property type="term" value="F:nucleic acid binding"/>
    <property type="evidence" value="ECO:0007669"/>
    <property type="project" value="InterPro"/>
</dbReference>
<organism evidence="3 4">
    <name type="scientific">Trichonephila clavipes</name>
    <name type="common">Golden silk orbweaver</name>
    <name type="synonym">Nephila clavipes</name>
    <dbReference type="NCBI Taxonomy" id="2585209"/>
    <lineage>
        <taxon>Eukaryota</taxon>
        <taxon>Metazoa</taxon>
        <taxon>Ecdysozoa</taxon>
        <taxon>Arthropoda</taxon>
        <taxon>Chelicerata</taxon>
        <taxon>Arachnida</taxon>
        <taxon>Araneae</taxon>
        <taxon>Araneomorphae</taxon>
        <taxon>Entelegynae</taxon>
        <taxon>Araneoidea</taxon>
        <taxon>Nephilidae</taxon>
        <taxon>Trichonephila</taxon>
    </lineage>
</organism>
<evidence type="ECO:0000259" key="2">
    <source>
        <dbReference type="SMART" id="SM00343"/>
    </source>
</evidence>
<gene>
    <name evidence="3" type="primary">AVEN_44026_1</name>
    <name evidence="3" type="ORF">TNCV_4396301</name>
</gene>
<feature type="domain" description="CCHC-type" evidence="2">
    <location>
        <begin position="206"/>
        <end position="224"/>
    </location>
</feature>
<dbReference type="Proteomes" id="UP000887159">
    <property type="component" value="Unassembled WGS sequence"/>
</dbReference>
<dbReference type="InterPro" id="IPR001878">
    <property type="entry name" value="Znf_CCHC"/>
</dbReference>
<dbReference type="SUPFAM" id="SSF57756">
    <property type="entry name" value="Retrovirus zinc finger-like domains"/>
    <property type="match status" value="1"/>
</dbReference>
<reference evidence="3" key="1">
    <citation type="submission" date="2020-08" db="EMBL/GenBank/DDBJ databases">
        <title>Multicomponent nature underlies the extraordinary mechanical properties of spider dragline silk.</title>
        <authorList>
            <person name="Kono N."/>
            <person name="Nakamura H."/>
            <person name="Mori M."/>
            <person name="Yoshida Y."/>
            <person name="Ohtoshi R."/>
            <person name="Malay A.D."/>
            <person name="Moran D.A.P."/>
            <person name="Tomita M."/>
            <person name="Numata K."/>
            <person name="Arakawa K."/>
        </authorList>
    </citation>
    <scope>NUCLEOTIDE SEQUENCE</scope>
</reference>
<evidence type="ECO:0000313" key="3">
    <source>
        <dbReference type="EMBL" id="GFY28296.1"/>
    </source>
</evidence>
<dbReference type="GO" id="GO:0008270">
    <property type="term" value="F:zinc ion binding"/>
    <property type="evidence" value="ECO:0007669"/>
    <property type="project" value="InterPro"/>
</dbReference>
<comment type="caution">
    <text evidence="3">The sequence shown here is derived from an EMBL/GenBank/DDBJ whole genome shotgun (WGS) entry which is preliminary data.</text>
</comment>
<feature type="region of interest" description="Disordered" evidence="1">
    <location>
        <begin position="228"/>
        <end position="262"/>
    </location>
</feature>
<feature type="domain" description="CCHC-type" evidence="2">
    <location>
        <begin position="164"/>
        <end position="180"/>
    </location>
</feature>
<evidence type="ECO:0000256" key="1">
    <source>
        <dbReference type="SAM" id="MobiDB-lite"/>
    </source>
</evidence>
<feature type="region of interest" description="Disordered" evidence="1">
    <location>
        <begin position="1"/>
        <end position="56"/>
    </location>
</feature>
<feature type="compositionally biased region" description="Polar residues" evidence="1">
    <location>
        <begin position="238"/>
        <end position="262"/>
    </location>
</feature>